<evidence type="ECO:0000313" key="1">
    <source>
        <dbReference type="EMBL" id="KAJ8688493.1"/>
    </source>
</evidence>
<name>A0ACC2PYC7_9HYME</name>
<comment type="caution">
    <text evidence="1">The sequence shown here is derived from an EMBL/GenBank/DDBJ whole genome shotgun (WGS) entry which is preliminary data.</text>
</comment>
<sequence length="432" mass="49373">MVFVDECRVMTHLVSMFIRICEAWNPSFDTGMINEIFQNAIVGAHADIVELLLDSGADVNIEDDDGKNILWTAAKKWNEGKAAEYVHILKLIIAHITNENFIKHKNYSVFGSVLESGTMEAVHVFLKNGVQLVDCGVSYPLHRAAANLDVKILEHLLETRLYDVDAVDESGSTALFNAVLHERLDCVRMLIEWGADVEIPMDPKSDLDTAGRSPLVQAVFQRNLKIVDLLLSFDAKINLDSGTGDKRCFLSASLRDWQGSDLTNLELYDFYIILFGRAILQSHIQKIDPQEFIVEIVSRRTQQFLFGENSMRRMLNECLSEINALKSIPFYDDGHNLVTLFDLLRGKEITRYVNNAQAVNKYKLLGASERFPVYGSLIENRFSIAYLRRELMDRSLEKLQKALKSYSWNCDWFLYNIMTHLSIKDLRNLSEM</sequence>
<dbReference type="Proteomes" id="UP001239111">
    <property type="component" value="Chromosome 1"/>
</dbReference>
<dbReference type="EMBL" id="CM056741">
    <property type="protein sequence ID" value="KAJ8688493.1"/>
    <property type="molecule type" value="Genomic_DNA"/>
</dbReference>
<protein>
    <submittedName>
        <fullName evidence="1">Uncharacterized protein</fullName>
    </submittedName>
</protein>
<proteinExistence type="predicted"/>
<accession>A0ACC2PYC7</accession>
<organism evidence="1 2">
    <name type="scientific">Eretmocerus hayati</name>
    <dbReference type="NCBI Taxonomy" id="131215"/>
    <lineage>
        <taxon>Eukaryota</taxon>
        <taxon>Metazoa</taxon>
        <taxon>Ecdysozoa</taxon>
        <taxon>Arthropoda</taxon>
        <taxon>Hexapoda</taxon>
        <taxon>Insecta</taxon>
        <taxon>Pterygota</taxon>
        <taxon>Neoptera</taxon>
        <taxon>Endopterygota</taxon>
        <taxon>Hymenoptera</taxon>
        <taxon>Apocrita</taxon>
        <taxon>Proctotrupomorpha</taxon>
        <taxon>Chalcidoidea</taxon>
        <taxon>Aphelinidae</taxon>
        <taxon>Aphelininae</taxon>
        <taxon>Eretmocerus</taxon>
    </lineage>
</organism>
<reference evidence="1" key="1">
    <citation type="submission" date="2023-04" db="EMBL/GenBank/DDBJ databases">
        <title>A chromosome-level genome assembly of the parasitoid wasp Eretmocerus hayati.</title>
        <authorList>
            <person name="Zhong Y."/>
            <person name="Liu S."/>
            <person name="Liu Y."/>
        </authorList>
    </citation>
    <scope>NUCLEOTIDE SEQUENCE</scope>
    <source>
        <strain evidence="1">ZJU_SS_LIU_2023</strain>
    </source>
</reference>
<keyword evidence="2" id="KW-1185">Reference proteome</keyword>
<gene>
    <name evidence="1" type="ORF">QAD02_024288</name>
</gene>
<evidence type="ECO:0000313" key="2">
    <source>
        <dbReference type="Proteomes" id="UP001239111"/>
    </source>
</evidence>